<organism evidence="1">
    <name type="scientific">Anguilla anguilla</name>
    <name type="common">European freshwater eel</name>
    <name type="synonym">Muraena anguilla</name>
    <dbReference type="NCBI Taxonomy" id="7936"/>
    <lineage>
        <taxon>Eukaryota</taxon>
        <taxon>Metazoa</taxon>
        <taxon>Chordata</taxon>
        <taxon>Craniata</taxon>
        <taxon>Vertebrata</taxon>
        <taxon>Euteleostomi</taxon>
        <taxon>Actinopterygii</taxon>
        <taxon>Neopterygii</taxon>
        <taxon>Teleostei</taxon>
        <taxon>Anguilliformes</taxon>
        <taxon>Anguillidae</taxon>
        <taxon>Anguilla</taxon>
    </lineage>
</organism>
<dbReference type="AlphaFoldDB" id="A0A0E9WDS0"/>
<evidence type="ECO:0000313" key="1">
    <source>
        <dbReference type="EMBL" id="JAH88441.1"/>
    </source>
</evidence>
<reference evidence="1" key="1">
    <citation type="submission" date="2014-11" db="EMBL/GenBank/DDBJ databases">
        <authorList>
            <person name="Amaro Gonzalez C."/>
        </authorList>
    </citation>
    <scope>NUCLEOTIDE SEQUENCE</scope>
</reference>
<name>A0A0E9WDS0_ANGAN</name>
<accession>A0A0E9WDS0</accession>
<dbReference type="EMBL" id="GBXM01020136">
    <property type="protein sequence ID" value="JAH88441.1"/>
    <property type="molecule type" value="Transcribed_RNA"/>
</dbReference>
<reference evidence="1" key="2">
    <citation type="journal article" date="2015" name="Fish Shellfish Immunol.">
        <title>Early steps in the European eel (Anguilla anguilla)-Vibrio vulnificus interaction in the gills: Role of the RtxA13 toxin.</title>
        <authorList>
            <person name="Callol A."/>
            <person name="Pajuelo D."/>
            <person name="Ebbesson L."/>
            <person name="Teles M."/>
            <person name="MacKenzie S."/>
            <person name="Amaro C."/>
        </authorList>
    </citation>
    <scope>NUCLEOTIDE SEQUENCE</scope>
</reference>
<proteinExistence type="predicted"/>
<sequence>MSVSIHHSCLALYVKIWSGILGSHKGEFYGEAALENGMTELYRAWNLL</sequence>
<protein>
    <submittedName>
        <fullName evidence="1">Uncharacterized protein</fullName>
    </submittedName>
</protein>